<comment type="caution">
    <text evidence="1">The sequence shown here is derived from an EMBL/GenBank/DDBJ whole genome shotgun (WGS) entry which is preliminary data.</text>
</comment>
<accession>A0A8H8DA36</accession>
<dbReference type="AlphaFoldDB" id="A0A8H8DA36"/>
<sequence length="446" mass="50707">MIVLPHTPPVPIQLNDPSPALPQSILTLRSSLQVPSLSNYNESVRYVVNLEQYLDAIIDLSKSMDTTVSISTNIPWSDLNKGDAKLKLFKVKSNKAIVHKWTLHNELSMTLISISLIYHRVASELSNDTINMNVEPPSKPEDYNENWKQVMSLYKNSMSVILLAENMVGETELSNEEVLSVNRTIYHFISKITDISIQMSILSKFLWFSRYTFDQSEEVACENSTTLAKVAIYCMNELDVVQRLLEDLNTSVENGIKTGSGIINLDYTDWDAYLKVVRKYVSAYAGFYLAMQNYHDNKYGNALGLIQFSLLSLQSKKDLPSSSFLNKKVTLKHFRGKVSQRKQENLLSNLNSVSTLNINKSAFNGKSGIVLNDLSYLFDQLIRLNLKVSSENNTLHFDEIVHWSEINNDSKWPMGCKIPVSNVEAYAPKSKDEKVDQDYFGRGEYY</sequence>
<dbReference type="Gene3D" id="1.25.40.280">
    <property type="entry name" value="alix/aip1 like domains"/>
    <property type="match status" value="1"/>
</dbReference>
<dbReference type="Proteomes" id="UP000669133">
    <property type="component" value="Unassembled WGS sequence"/>
</dbReference>
<keyword evidence="2" id="KW-1185">Reference proteome</keyword>
<dbReference type="EMBL" id="JAEOAQ010000004">
    <property type="protein sequence ID" value="KAG5418838.1"/>
    <property type="molecule type" value="Genomic_DNA"/>
</dbReference>
<name>A0A8H8DA36_9ASCO</name>
<dbReference type="OrthoDB" id="3980807at2759"/>
<dbReference type="RefSeq" id="XP_067547954.1">
    <property type="nucleotide sequence ID" value="XM_067692534.1"/>
</dbReference>
<dbReference type="InterPro" id="IPR038499">
    <property type="entry name" value="BRO1_sf"/>
</dbReference>
<dbReference type="InterPro" id="IPR035278">
    <property type="entry name" value="DUF5355"/>
</dbReference>
<evidence type="ECO:0000313" key="2">
    <source>
        <dbReference type="Proteomes" id="UP000669133"/>
    </source>
</evidence>
<dbReference type="Pfam" id="PF17306">
    <property type="entry name" value="DUF5355"/>
    <property type="match status" value="1"/>
</dbReference>
<organism evidence="1 2">
    <name type="scientific">Candida metapsilosis</name>
    <dbReference type="NCBI Taxonomy" id="273372"/>
    <lineage>
        <taxon>Eukaryota</taxon>
        <taxon>Fungi</taxon>
        <taxon>Dikarya</taxon>
        <taxon>Ascomycota</taxon>
        <taxon>Saccharomycotina</taxon>
        <taxon>Pichiomycetes</taxon>
        <taxon>Debaryomycetaceae</taxon>
        <taxon>Candida/Lodderomyces clade</taxon>
        <taxon>Candida</taxon>
    </lineage>
</organism>
<reference evidence="1 2" key="1">
    <citation type="submission" date="2020-12" db="EMBL/GenBank/DDBJ databases">
        <title>Effect of drift, selection, and recombination on the evolution of hybrid genomes in Candida yeast pathogens.</title>
        <authorList>
            <person name="Mixao V."/>
            <person name="Ksiezopolska E."/>
            <person name="Saus E."/>
            <person name="Boekhout T."/>
            <person name="Gacser A."/>
            <person name="Gabaldon T."/>
        </authorList>
    </citation>
    <scope>NUCLEOTIDE SEQUENCE [LARGE SCALE GENOMIC DNA]</scope>
    <source>
        <strain evidence="1 2">BP57</strain>
    </source>
</reference>
<protein>
    <submittedName>
        <fullName evidence="1">Uncharacterized protein</fullName>
    </submittedName>
</protein>
<evidence type="ECO:0000313" key="1">
    <source>
        <dbReference type="EMBL" id="KAG5418838.1"/>
    </source>
</evidence>
<dbReference type="GeneID" id="93652185"/>
<proteinExistence type="predicted"/>
<gene>
    <name evidence="1" type="ORF">I9W82_003556</name>
</gene>